<gene>
    <name evidence="1" type="ORF">A3466_17375</name>
</gene>
<sequence length="51" mass="6252">MQIRGAQKFFLCDFPFSIRQKKRRPQNFILVKNNAQQEIPNKRYPLIQRDM</sequence>
<reference evidence="2" key="1">
    <citation type="submission" date="2016-03" db="EMBL/GenBank/DDBJ databases">
        <title>WGS of SAMN04393274.</title>
        <authorList>
            <person name="Adams M."/>
            <person name="Sutton G."/>
            <person name="Nelson K."/>
            <person name="Thaden J."/>
            <person name="Fowler V."/>
            <person name="Mccorrison J."/>
            <person name="Sanka R."/>
            <person name="Brinkac L."/>
            <person name="Nierman W."/>
        </authorList>
    </citation>
    <scope>NUCLEOTIDE SEQUENCE [LARGE SCALE GENOMIC DNA]</scope>
    <source>
        <strain evidence="2">GN06232</strain>
    </source>
</reference>
<dbReference type="EMBL" id="LVVA01000003">
    <property type="protein sequence ID" value="KZR35369.1"/>
    <property type="molecule type" value="Genomic_DNA"/>
</dbReference>
<name>A0ABR5YS07_9ENTR</name>
<proteinExistence type="predicted"/>
<keyword evidence="2" id="KW-1185">Reference proteome</keyword>
<evidence type="ECO:0000313" key="1">
    <source>
        <dbReference type="EMBL" id="KZR35369.1"/>
    </source>
</evidence>
<evidence type="ECO:0000313" key="2">
    <source>
        <dbReference type="Proteomes" id="UP000076880"/>
    </source>
</evidence>
<protein>
    <submittedName>
        <fullName evidence="1">Uncharacterized protein</fullName>
    </submittedName>
</protein>
<comment type="caution">
    <text evidence="1">The sequence shown here is derived from an EMBL/GenBank/DDBJ whole genome shotgun (WGS) entry which is preliminary data.</text>
</comment>
<dbReference type="Proteomes" id="UP000076880">
    <property type="component" value="Unassembled WGS sequence"/>
</dbReference>
<organism evidence="1 2">
    <name type="scientific">Enterobacter genomosp. S</name>
    <dbReference type="NCBI Taxonomy" id="2364151"/>
    <lineage>
        <taxon>Bacteria</taxon>
        <taxon>Pseudomonadati</taxon>
        <taxon>Pseudomonadota</taxon>
        <taxon>Gammaproteobacteria</taxon>
        <taxon>Enterobacterales</taxon>
        <taxon>Enterobacteriaceae</taxon>
        <taxon>Enterobacter</taxon>
        <taxon>Enterobacter cloacae complex</taxon>
        <taxon>Enterobacter cloacae complex clade S</taxon>
    </lineage>
</organism>
<accession>A0ABR5YS07</accession>